<proteinExistence type="predicted"/>
<accession>A0ABP6RNT3</accession>
<evidence type="ECO:0000313" key="3">
    <source>
        <dbReference type="EMBL" id="GAA3356682.1"/>
    </source>
</evidence>
<dbReference type="Gene3D" id="2.40.380.10">
    <property type="entry name" value="FomD-like"/>
    <property type="match status" value="1"/>
</dbReference>
<dbReference type="SUPFAM" id="SSF159234">
    <property type="entry name" value="FomD-like"/>
    <property type="match status" value="1"/>
</dbReference>
<evidence type="ECO:0000256" key="1">
    <source>
        <dbReference type="SAM" id="MobiDB-lite"/>
    </source>
</evidence>
<dbReference type="InterPro" id="IPR007295">
    <property type="entry name" value="DUF402"/>
</dbReference>
<organism evidence="3 4">
    <name type="scientific">Saccharopolyspora gregorii</name>
    <dbReference type="NCBI Taxonomy" id="33914"/>
    <lineage>
        <taxon>Bacteria</taxon>
        <taxon>Bacillati</taxon>
        <taxon>Actinomycetota</taxon>
        <taxon>Actinomycetes</taxon>
        <taxon>Pseudonocardiales</taxon>
        <taxon>Pseudonocardiaceae</taxon>
        <taxon>Saccharopolyspora</taxon>
    </lineage>
</organism>
<dbReference type="Proteomes" id="UP001500483">
    <property type="component" value="Unassembled WGS sequence"/>
</dbReference>
<protein>
    <recommendedName>
        <fullName evidence="2">DUF402 domain-containing protein</fullName>
    </recommendedName>
</protein>
<keyword evidence="4" id="KW-1185">Reference proteome</keyword>
<feature type="domain" description="DUF402" evidence="2">
    <location>
        <begin position="99"/>
        <end position="222"/>
    </location>
</feature>
<evidence type="ECO:0000313" key="4">
    <source>
        <dbReference type="Proteomes" id="UP001500483"/>
    </source>
</evidence>
<reference evidence="4" key="1">
    <citation type="journal article" date="2019" name="Int. J. Syst. Evol. Microbiol.">
        <title>The Global Catalogue of Microorganisms (GCM) 10K type strain sequencing project: providing services to taxonomists for standard genome sequencing and annotation.</title>
        <authorList>
            <consortium name="The Broad Institute Genomics Platform"/>
            <consortium name="The Broad Institute Genome Sequencing Center for Infectious Disease"/>
            <person name="Wu L."/>
            <person name="Ma J."/>
        </authorList>
    </citation>
    <scope>NUCLEOTIDE SEQUENCE [LARGE SCALE GENOMIC DNA]</scope>
    <source>
        <strain evidence="4">JCM 9687</strain>
    </source>
</reference>
<evidence type="ECO:0000259" key="2">
    <source>
        <dbReference type="Pfam" id="PF04167"/>
    </source>
</evidence>
<dbReference type="InterPro" id="IPR035930">
    <property type="entry name" value="FomD-like_sf"/>
</dbReference>
<sequence>MSLTGRKVVSAGVGYSVAKATSPRVRAPTDTVPPAEARTTSRPGFQPCRRTPDPTYSGGVTTQREIAERLGLPVHPPKVELFDVEAGTNTDPKSVVRDVDEYRLEPFGLYLRRGMPAHPKLRALQSWLLPEHDLRITRWEHHPGRADGWDYYVDVARIEPGPRWWRSEDHYLDLLVADGREAQLIDVDEFLLAVRSELLDERTAERAMRAACTALEGLARHGNRLDDWMRELGIELSWSGQSTHDPVARPSLVPPNR</sequence>
<dbReference type="EMBL" id="BAAAYK010000038">
    <property type="protein sequence ID" value="GAA3356682.1"/>
    <property type="molecule type" value="Genomic_DNA"/>
</dbReference>
<name>A0ABP6RNT3_9PSEU</name>
<dbReference type="Pfam" id="PF04167">
    <property type="entry name" value="DUF402"/>
    <property type="match status" value="1"/>
</dbReference>
<gene>
    <name evidence="3" type="ORF">GCM10020366_21690</name>
</gene>
<feature type="region of interest" description="Disordered" evidence="1">
    <location>
        <begin position="22"/>
        <end position="59"/>
    </location>
</feature>
<comment type="caution">
    <text evidence="3">The sequence shown here is derived from an EMBL/GenBank/DDBJ whole genome shotgun (WGS) entry which is preliminary data.</text>
</comment>